<gene>
    <name evidence="2" type="ORF">CNEO2_1010008</name>
</gene>
<dbReference type="InterPro" id="IPR010982">
    <property type="entry name" value="Lambda_DNA-bd_dom_sf"/>
</dbReference>
<dbReference type="Gene3D" id="1.10.260.40">
    <property type="entry name" value="lambda repressor-like DNA-binding domains"/>
    <property type="match status" value="1"/>
</dbReference>
<dbReference type="SUPFAM" id="SSF47413">
    <property type="entry name" value="lambda repressor-like DNA-binding domains"/>
    <property type="match status" value="1"/>
</dbReference>
<dbReference type="EMBL" id="CAMTCP010000002">
    <property type="protein sequence ID" value="CAI3538141.1"/>
    <property type="molecule type" value="Genomic_DNA"/>
</dbReference>
<name>A0AAD1YBV0_9CLOT</name>
<dbReference type="AlphaFoldDB" id="A0AAD1YBV0"/>
<dbReference type="Proteomes" id="UP001189143">
    <property type="component" value="Unassembled WGS sequence"/>
</dbReference>
<dbReference type="CDD" id="cd00093">
    <property type="entry name" value="HTH_XRE"/>
    <property type="match status" value="1"/>
</dbReference>
<protein>
    <submittedName>
        <fullName evidence="2">Conjugative transposon egulatory protein</fullName>
    </submittedName>
</protein>
<dbReference type="RefSeq" id="WP_230142837.1">
    <property type="nucleotide sequence ID" value="NZ_CAKJVF010000235.1"/>
</dbReference>
<sequence length="71" mass="8025">MKITPIRMRRINAGFNVIDDSLLKKLQISKSTFYKLEQGWGGTPSAVLIKRMADTYGCTTDEIFKDLKITG</sequence>
<accession>A0AAD1YBV0</accession>
<proteinExistence type="predicted"/>
<dbReference type="PROSITE" id="PS50943">
    <property type="entry name" value="HTH_CROC1"/>
    <property type="match status" value="1"/>
</dbReference>
<feature type="domain" description="HTH cro/C1-type" evidence="1">
    <location>
        <begin position="24"/>
        <end position="63"/>
    </location>
</feature>
<evidence type="ECO:0000313" key="3">
    <source>
        <dbReference type="Proteomes" id="UP001189143"/>
    </source>
</evidence>
<organism evidence="2 3">
    <name type="scientific">Clostridium neonatale</name>
    <dbReference type="NCBI Taxonomy" id="137838"/>
    <lineage>
        <taxon>Bacteria</taxon>
        <taxon>Bacillati</taxon>
        <taxon>Bacillota</taxon>
        <taxon>Clostridia</taxon>
        <taxon>Eubacteriales</taxon>
        <taxon>Clostridiaceae</taxon>
        <taxon>Clostridium</taxon>
    </lineage>
</organism>
<dbReference type="GO" id="GO:0003677">
    <property type="term" value="F:DNA binding"/>
    <property type="evidence" value="ECO:0007669"/>
    <property type="project" value="InterPro"/>
</dbReference>
<reference evidence="2" key="1">
    <citation type="submission" date="2022-10" db="EMBL/GenBank/DDBJ databases">
        <authorList>
            <person name="Aires J."/>
            <person name="Mesa V."/>
        </authorList>
    </citation>
    <scope>NUCLEOTIDE SEQUENCE</scope>
    <source>
        <strain evidence="2">Clostridium neonatale JD116</strain>
    </source>
</reference>
<evidence type="ECO:0000259" key="1">
    <source>
        <dbReference type="PROSITE" id="PS50943"/>
    </source>
</evidence>
<comment type="caution">
    <text evidence="2">The sequence shown here is derived from an EMBL/GenBank/DDBJ whole genome shotgun (WGS) entry which is preliminary data.</text>
</comment>
<evidence type="ECO:0000313" key="2">
    <source>
        <dbReference type="EMBL" id="CAI3538141.1"/>
    </source>
</evidence>
<dbReference type="InterPro" id="IPR001387">
    <property type="entry name" value="Cro/C1-type_HTH"/>
</dbReference>